<sequence>MSTPSSARSRPARPCSAQPRAPRPASAFTSRGSSAAPPVPPSAQPVDAAAAPHTSPRDSAQTVDSRQAPAAEAGSIVAWRLLLRDVAITGLPAAKAGREKGLKAWVQLCVKFTALWSHECLVIGHFSPLETEYDWSAETFTLALPNASPLGDGMDQSMPSTEVRVQLCAKISGHPDELVGMDTCTLASRTGRITDMLLRGPIWRGRTASISFSYEIKGLPLAEVEKEWNLDRQSSSSVSFTKLRKPGVGPSGQSVPQLSKKKGIYPFAHFEPAQASKPESPPRPAVRGRKAPSSQLHPSVEESSKRILARPTSAPSARLLLQLDECSRIKQAFKAAGLSCPMSAIEGGLLLPEDRPLMGMSLPRPGSRLIDPFYEPPKPRRKVKRRAKSAKRR</sequence>
<dbReference type="AlphaFoldDB" id="A0AB34JQT9"/>
<feature type="compositionally biased region" description="Low complexity" evidence="1">
    <location>
        <begin position="1"/>
        <end position="27"/>
    </location>
</feature>
<evidence type="ECO:0000313" key="2">
    <source>
        <dbReference type="EMBL" id="KAL1523984.1"/>
    </source>
</evidence>
<comment type="caution">
    <text evidence="2">The sequence shown here is derived from an EMBL/GenBank/DDBJ whole genome shotgun (WGS) entry which is preliminary data.</text>
</comment>
<reference evidence="2 3" key="1">
    <citation type="journal article" date="2024" name="Science">
        <title>Giant polyketide synthase enzymes in the biosynthesis of giant marine polyether toxins.</title>
        <authorList>
            <person name="Fallon T.R."/>
            <person name="Shende V.V."/>
            <person name="Wierzbicki I.H."/>
            <person name="Pendleton A.L."/>
            <person name="Watervoot N.F."/>
            <person name="Auber R.P."/>
            <person name="Gonzalez D.J."/>
            <person name="Wisecaver J.H."/>
            <person name="Moore B.S."/>
        </authorList>
    </citation>
    <scope>NUCLEOTIDE SEQUENCE [LARGE SCALE GENOMIC DNA]</scope>
    <source>
        <strain evidence="2 3">12B1</strain>
    </source>
</reference>
<feature type="region of interest" description="Disordered" evidence="1">
    <location>
        <begin position="361"/>
        <end position="393"/>
    </location>
</feature>
<feature type="region of interest" description="Disordered" evidence="1">
    <location>
        <begin position="1"/>
        <end position="69"/>
    </location>
</feature>
<accession>A0AB34JQT9</accession>
<evidence type="ECO:0000256" key="1">
    <source>
        <dbReference type="SAM" id="MobiDB-lite"/>
    </source>
</evidence>
<organism evidence="2 3">
    <name type="scientific">Prymnesium parvum</name>
    <name type="common">Toxic golden alga</name>
    <dbReference type="NCBI Taxonomy" id="97485"/>
    <lineage>
        <taxon>Eukaryota</taxon>
        <taxon>Haptista</taxon>
        <taxon>Haptophyta</taxon>
        <taxon>Prymnesiophyceae</taxon>
        <taxon>Prymnesiales</taxon>
        <taxon>Prymnesiaceae</taxon>
        <taxon>Prymnesium</taxon>
    </lineage>
</organism>
<proteinExistence type="predicted"/>
<feature type="compositionally biased region" description="Basic residues" evidence="1">
    <location>
        <begin position="379"/>
        <end position="393"/>
    </location>
</feature>
<name>A0AB34JQT9_PRYPA</name>
<gene>
    <name evidence="2" type="ORF">AB1Y20_018899</name>
</gene>
<feature type="region of interest" description="Disordered" evidence="1">
    <location>
        <begin position="271"/>
        <end position="310"/>
    </location>
</feature>
<evidence type="ECO:0000313" key="3">
    <source>
        <dbReference type="Proteomes" id="UP001515480"/>
    </source>
</evidence>
<dbReference type="EMBL" id="JBGBPQ010000005">
    <property type="protein sequence ID" value="KAL1523984.1"/>
    <property type="molecule type" value="Genomic_DNA"/>
</dbReference>
<dbReference type="Proteomes" id="UP001515480">
    <property type="component" value="Unassembled WGS sequence"/>
</dbReference>
<feature type="region of interest" description="Disordered" evidence="1">
    <location>
        <begin position="235"/>
        <end position="258"/>
    </location>
</feature>
<keyword evidence="3" id="KW-1185">Reference proteome</keyword>
<protein>
    <submittedName>
        <fullName evidence="2">Uncharacterized protein</fullName>
    </submittedName>
</protein>